<dbReference type="AlphaFoldDB" id="A0A445MXQ0"/>
<organism evidence="1">
    <name type="scientific">uncultured Desulfobacterium sp</name>
    <dbReference type="NCBI Taxonomy" id="201089"/>
    <lineage>
        <taxon>Bacteria</taxon>
        <taxon>Pseudomonadati</taxon>
        <taxon>Thermodesulfobacteriota</taxon>
        <taxon>Desulfobacteria</taxon>
        <taxon>Desulfobacterales</taxon>
        <taxon>Desulfobacteriaceae</taxon>
        <taxon>Desulfobacterium</taxon>
        <taxon>environmental samples</taxon>
    </lineage>
</organism>
<gene>
    <name evidence="1" type="ORF">PITCH_A2260001</name>
</gene>
<dbReference type="Gene3D" id="1.10.1220.10">
    <property type="entry name" value="Met repressor-like"/>
    <property type="match status" value="1"/>
</dbReference>
<dbReference type="EMBL" id="OJIN01000142">
    <property type="protein sequence ID" value="SPD74304.1"/>
    <property type="molecule type" value="Genomic_DNA"/>
</dbReference>
<dbReference type="CDD" id="cd22231">
    <property type="entry name" value="RHH_NikR_HicB-like"/>
    <property type="match status" value="1"/>
</dbReference>
<dbReference type="InterPro" id="IPR010985">
    <property type="entry name" value="Ribbon_hlx_hlx"/>
</dbReference>
<keyword evidence="1" id="KW-0238">DNA-binding</keyword>
<dbReference type="InterPro" id="IPR013321">
    <property type="entry name" value="Arc_rbn_hlx_hlx"/>
</dbReference>
<accession>A0A445MXQ0</accession>
<sequence length="47" mass="5336">MAASKIAITIDDNTLKRLDILVKSKFFPNRSKAIQEAVTEKLNHPRL</sequence>
<name>A0A445MXQ0_9BACT</name>
<dbReference type="SUPFAM" id="SSF47598">
    <property type="entry name" value="Ribbon-helix-helix"/>
    <property type="match status" value="1"/>
</dbReference>
<reference evidence="1" key="1">
    <citation type="submission" date="2018-01" db="EMBL/GenBank/DDBJ databases">
        <authorList>
            <person name="Regsiter A."/>
            <person name="William W."/>
        </authorList>
    </citation>
    <scope>NUCLEOTIDE SEQUENCE</scope>
    <source>
        <strain evidence="1">TRIP AH-1</strain>
    </source>
</reference>
<dbReference type="GO" id="GO:0006355">
    <property type="term" value="P:regulation of DNA-templated transcription"/>
    <property type="evidence" value="ECO:0007669"/>
    <property type="project" value="InterPro"/>
</dbReference>
<proteinExistence type="predicted"/>
<protein>
    <submittedName>
        <fullName evidence="1">CopG-like domain-containing protein DNA-binding protein</fullName>
    </submittedName>
</protein>
<dbReference type="GO" id="GO:0003677">
    <property type="term" value="F:DNA binding"/>
    <property type="evidence" value="ECO:0007669"/>
    <property type="project" value="UniProtKB-KW"/>
</dbReference>
<evidence type="ECO:0000313" key="1">
    <source>
        <dbReference type="EMBL" id="SPD74304.1"/>
    </source>
</evidence>